<keyword evidence="2" id="KW-1185">Reference proteome</keyword>
<sequence length="133" mass="15283">MPTEHGKKVTNTNGYGYFEGKPTPRERKVLSVTFITDMVKGAFFDPSDLMEWICHNPYVDTVTYMGEVPEDNYKVIITDNFDRDHVSDRLFLENLTKDKATLIANAMNGSGDKYSDDFYMAVHEDRVLHTAEF</sequence>
<evidence type="ECO:0000313" key="2">
    <source>
        <dbReference type="Proteomes" id="UP000207593"/>
    </source>
</evidence>
<accession>M4PYJ8</accession>
<dbReference type="GeneID" id="15012450"/>
<gene>
    <name evidence="1" type="ORF">SUFG_00067</name>
</gene>
<reference evidence="1 2" key="1">
    <citation type="journal article" date="2014" name="Genome Announc.">
        <title>Genome Sequence of the Sulfitobacter sp. Strain 2047-Infecting Lytic Phage {Phi}CB2047-B.</title>
        <authorList>
            <person name="Ankrah N.Y."/>
            <person name="Budinoff C.R."/>
            <person name="Wilson W.H."/>
            <person name="Wilhelm S.W."/>
            <person name="Buchan A."/>
        </authorList>
    </citation>
    <scope>NUCLEOTIDE SEQUENCE [LARGE SCALE GENOMIC DNA]</scope>
    <source>
        <strain evidence="2">phiCB2047-B</strain>
    </source>
</reference>
<proteinExistence type="predicted"/>
<dbReference type="KEGG" id="vg:15012450"/>
<protein>
    <submittedName>
        <fullName evidence="1">Uncharacterized protein</fullName>
    </submittedName>
</protein>
<dbReference type="EMBL" id="HQ317387">
    <property type="protein sequence ID" value="AGH07434.1"/>
    <property type="molecule type" value="Genomic_DNA"/>
</dbReference>
<evidence type="ECO:0000313" key="1">
    <source>
        <dbReference type="EMBL" id="AGH07434.1"/>
    </source>
</evidence>
<dbReference type="RefSeq" id="YP_007675850.1">
    <property type="nucleotide sequence ID" value="NC_020862.2"/>
</dbReference>
<dbReference type="Proteomes" id="UP000207593">
    <property type="component" value="Segment"/>
</dbReference>
<organism evidence="1 2">
    <name type="scientific">Sulfitobacter phage phiCB2047-B</name>
    <dbReference type="NCBI Taxonomy" id="754046"/>
    <lineage>
        <taxon>Viruses</taxon>
        <taxon>Duplodnaviria</taxon>
        <taxon>Heunggongvirae</taxon>
        <taxon>Uroviricota</taxon>
        <taxon>Caudoviricetes</taxon>
        <taxon>Schitoviridae</taxon>
        <taxon>Rhodovirinae</taxon>
        <taxon>Raunefjordenvirus</taxon>
        <taxon>Raunefjordenvirus CB2047B</taxon>
    </lineage>
</organism>
<name>M4PYJ8_9CAUD</name>